<dbReference type="InterPro" id="IPR001050">
    <property type="entry name" value="Syndecan"/>
</dbReference>
<keyword evidence="7 10" id="KW-0472">Membrane</keyword>
<reference evidence="14" key="2">
    <citation type="submission" date="2019-02" db="EMBL/GenBank/DDBJ databases">
        <title>Opniocepnalus argus Var Kimnra genome.</title>
        <authorList>
            <person name="Zhou C."/>
            <person name="Xiao S."/>
        </authorList>
    </citation>
    <scope>NUCLEOTIDE SEQUENCE [LARGE SCALE GENOMIC DNA]</scope>
</reference>
<evidence type="ECO:0000256" key="8">
    <source>
        <dbReference type="ARBA" id="ARBA00023180"/>
    </source>
</evidence>
<evidence type="ECO:0000256" key="2">
    <source>
        <dbReference type="ARBA" id="ARBA00005343"/>
    </source>
</evidence>
<accession>A0A6G1QJV0</accession>
<keyword evidence="4 10" id="KW-0812">Transmembrane</keyword>
<proteinExistence type="inferred from homology"/>
<evidence type="ECO:0000313" key="13">
    <source>
        <dbReference type="EMBL" id="KAF3702951.1"/>
    </source>
</evidence>
<reference evidence="13 14" key="1">
    <citation type="submission" date="2019-02" db="EMBL/GenBank/DDBJ databases">
        <title>Opniocepnalus argus genome.</title>
        <authorList>
            <person name="Zhou C."/>
            <person name="Xiao S."/>
        </authorList>
    </citation>
    <scope>NUCLEOTIDE SEQUENCE [LARGE SCALE GENOMIC DNA]</scope>
    <source>
        <strain evidence="13">OARG1902GOOAL</strain>
        <tissue evidence="13">Muscle</tissue>
    </source>
</reference>
<evidence type="ECO:0000256" key="1">
    <source>
        <dbReference type="ARBA" id="ARBA00004479"/>
    </source>
</evidence>
<feature type="signal peptide" evidence="11">
    <location>
        <begin position="1"/>
        <end position="18"/>
    </location>
</feature>
<keyword evidence="8" id="KW-0325">Glycoprotein</keyword>
<dbReference type="PANTHER" id="PTHR10915">
    <property type="entry name" value="SYNDECAN"/>
    <property type="match status" value="1"/>
</dbReference>
<dbReference type="Pfam" id="PF01034">
    <property type="entry name" value="Syndecan"/>
    <property type="match status" value="1"/>
</dbReference>
<dbReference type="GO" id="GO:0016020">
    <property type="term" value="C:membrane"/>
    <property type="evidence" value="ECO:0007669"/>
    <property type="project" value="UniProtKB-SubCell"/>
</dbReference>
<sequence length="141" mass="15225">MTTYLTALLFLAFGCVHPASMSFPTLLEDEEGSGYDLGGSGSGDWSEKGEISNMKAIPSSKDLASETTYWPPEDIGSYFVSGTDTKSFMENKQIFSAVIAGGVTGMILAAILTALLIYKWQDKDNGGYVMGQHVHREIVIV</sequence>
<feature type="transmembrane region" description="Helical" evidence="10">
    <location>
        <begin position="94"/>
        <end position="118"/>
    </location>
</feature>
<dbReference type="GO" id="GO:0009986">
    <property type="term" value="C:cell surface"/>
    <property type="evidence" value="ECO:0007669"/>
    <property type="project" value="TreeGrafter"/>
</dbReference>
<dbReference type="PANTHER" id="PTHR10915:SF1">
    <property type="entry name" value="SYNDECAN"/>
    <property type="match status" value="1"/>
</dbReference>
<evidence type="ECO:0000256" key="6">
    <source>
        <dbReference type="ARBA" id="ARBA00022989"/>
    </source>
</evidence>
<dbReference type="Proteomes" id="UP000503349">
    <property type="component" value="Chromosome 18"/>
</dbReference>
<name>A0A6G1QJV0_CHAAH</name>
<feature type="chain" id="PRO_5026010465" evidence="11">
    <location>
        <begin position="19"/>
        <end position="141"/>
    </location>
</feature>
<dbReference type="EMBL" id="CM015729">
    <property type="protein sequence ID" value="KAF3702951.1"/>
    <property type="molecule type" value="Genomic_DNA"/>
</dbReference>
<evidence type="ECO:0000256" key="11">
    <source>
        <dbReference type="SAM" id="SignalP"/>
    </source>
</evidence>
<keyword evidence="9" id="KW-0357">Heparan sulfate</keyword>
<evidence type="ECO:0000256" key="4">
    <source>
        <dbReference type="ARBA" id="ARBA00022692"/>
    </source>
</evidence>
<keyword evidence="5" id="KW-0654">Proteoglycan</keyword>
<evidence type="ECO:0000256" key="5">
    <source>
        <dbReference type="ARBA" id="ARBA00022974"/>
    </source>
</evidence>
<keyword evidence="11" id="KW-0732">Signal</keyword>
<comment type="subcellular location">
    <subcellularLocation>
        <location evidence="1">Membrane</location>
        <topology evidence="1">Single-pass type I membrane protein</topology>
    </subcellularLocation>
</comment>
<feature type="domain" description="Syndecan/Neurexin" evidence="12">
    <location>
        <begin position="87"/>
        <end position="133"/>
    </location>
</feature>
<dbReference type="InterPro" id="IPR027789">
    <property type="entry name" value="Syndecan/Neurexin_dom"/>
</dbReference>
<dbReference type="AlphaFoldDB" id="A0A6G1QJV0"/>
<organism evidence="13 14">
    <name type="scientific">Channa argus</name>
    <name type="common">Northern snakehead</name>
    <name type="synonym">Ophicephalus argus</name>
    <dbReference type="NCBI Taxonomy" id="215402"/>
    <lineage>
        <taxon>Eukaryota</taxon>
        <taxon>Metazoa</taxon>
        <taxon>Chordata</taxon>
        <taxon>Craniata</taxon>
        <taxon>Vertebrata</taxon>
        <taxon>Euteleostomi</taxon>
        <taxon>Actinopterygii</taxon>
        <taxon>Neopterygii</taxon>
        <taxon>Teleostei</taxon>
        <taxon>Neoteleostei</taxon>
        <taxon>Acanthomorphata</taxon>
        <taxon>Anabantaria</taxon>
        <taxon>Anabantiformes</taxon>
        <taxon>Channoidei</taxon>
        <taxon>Channidae</taxon>
        <taxon>Channa</taxon>
    </lineage>
</organism>
<keyword evidence="14" id="KW-1185">Reference proteome</keyword>
<evidence type="ECO:0000256" key="9">
    <source>
        <dbReference type="ARBA" id="ARBA00023207"/>
    </source>
</evidence>
<evidence type="ECO:0000313" key="14">
    <source>
        <dbReference type="Proteomes" id="UP000503349"/>
    </source>
</evidence>
<keyword evidence="6 10" id="KW-1133">Transmembrane helix</keyword>
<protein>
    <submittedName>
        <fullName evidence="13">Syndecan-3</fullName>
    </submittedName>
</protein>
<evidence type="ECO:0000256" key="10">
    <source>
        <dbReference type="SAM" id="Phobius"/>
    </source>
</evidence>
<comment type="similarity">
    <text evidence="3">Belongs to the neurexin family.</text>
</comment>
<evidence type="ECO:0000259" key="12">
    <source>
        <dbReference type="Pfam" id="PF01034"/>
    </source>
</evidence>
<gene>
    <name evidence="13" type="ORF">EXN66_Car018639</name>
</gene>
<evidence type="ECO:0000256" key="3">
    <source>
        <dbReference type="ARBA" id="ARBA00010241"/>
    </source>
</evidence>
<comment type="similarity">
    <text evidence="2">Belongs to the syndecan proteoglycan family.</text>
</comment>
<evidence type="ECO:0000256" key="7">
    <source>
        <dbReference type="ARBA" id="ARBA00023136"/>
    </source>
</evidence>
<dbReference type="GO" id="GO:0016477">
    <property type="term" value="P:cell migration"/>
    <property type="evidence" value="ECO:0007669"/>
    <property type="project" value="TreeGrafter"/>
</dbReference>